<keyword evidence="3" id="KW-1185">Reference proteome</keyword>
<reference evidence="2 3" key="1">
    <citation type="submission" date="2020-04" db="EMBL/GenBank/DDBJ databases">
        <title>MicrobeNet Type strains.</title>
        <authorList>
            <person name="Nicholson A.C."/>
        </authorList>
    </citation>
    <scope>NUCLEOTIDE SEQUENCE [LARGE SCALE GENOMIC DNA]</scope>
    <source>
        <strain evidence="2 3">ATCC BAA-277</strain>
    </source>
</reference>
<gene>
    <name evidence="2" type="ORF">HGB48_07055</name>
</gene>
<feature type="compositionally biased region" description="Basic and acidic residues" evidence="1">
    <location>
        <begin position="18"/>
        <end position="29"/>
    </location>
</feature>
<dbReference type="Proteomes" id="UP000579250">
    <property type="component" value="Unassembled WGS sequence"/>
</dbReference>
<proteinExistence type="predicted"/>
<dbReference type="RefSeq" id="WP_157438311.1">
    <property type="nucleotide sequence ID" value="NZ_JAAXPI010000006.1"/>
</dbReference>
<evidence type="ECO:0000313" key="2">
    <source>
        <dbReference type="EMBL" id="NKZ03505.1"/>
    </source>
</evidence>
<dbReference type="EMBL" id="JAAXPI010000006">
    <property type="protein sequence ID" value="NKZ03505.1"/>
    <property type="molecule type" value="Genomic_DNA"/>
</dbReference>
<organism evidence="2 3">
    <name type="scientific">Actinomadura latina</name>
    <dbReference type="NCBI Taxonomy" id="163603"/>
    <lineage>
        <taxon>Bacteria</taxon>
        <taxon>Bacillati</taxon>
        <taxon>Actinomycetota</taxon>
        <taxon>Actinomycetes</taxon>
        <taxon>Streptosporangiales</taxon>
        <taxon>Thermomonosporaceae</taxon>
        <taxon>Actinomadura</taxon>
    </lineage>
</organism>
<sequence>MRRPPARFHPQLAQSGQRGRELHAAEPRPRTPNPRVRLRRLTSDGDQGLVSEWPGQFAALNRESTDALNAFIDRRPGLDRERLVFATVDVPYGAVRRHLVGRRPPPPSVDLLITTTCRAVLTGFKR</sequence>
<evidence type="ECO:0000256" key="1">
    <source>
        <dbReference type="SAM" id="MobiDB-lite"/>
    </source>
</evidence>
<name>A0A846YY15_9ACTN</name>
<feature type="region of interest" description="Disordered" evidence="1">
    <location>
        <begin position="1"/>
        <end position="39"/>
    </location>
</feature>
<evidence type="ECO:0000313" key="3">
    <source>
        <dbReference type="Proteomes" id="UP000579250"/>
    </source>
</evidence>
<comment type="caution">
    <text evidence="2">The sequence shown here is derived from an EMBL/GenBank/DDBJ whole genome shotgun (WGS) entry which is preliminary data.</text>
</comment>
<dbReference type="AlphaFoldDB" id="A0A846YY15"/>
<protein>
    <submittedName>
        <fullName evidence="2">Uncharacterized protein</fullName>
    </submittedName>
</protein>
<accession>A0A846YY15</accession>